<dbReference type="PANTHER" id="PTHR47959">
    <property type="entry name" value="ATP-DEPENDENT RNA HELICASE RHLE-RELATED"/>
    <property type="match status" value="1"/>
</dbReference>
<comment type="catalytic activity">
    <reaction evidence="14">
        <text>ATP + H2O = ADP + phosphate + H(+)</text>
        <dbReference type="Rhea" id="RHEA:13065"/>
        <dbReference type="ChEBI" id="CHEBI:15377"/>
        <dbReference type="ChEBI" id="CHEBI:15378"/>
        <dbReference type="ChEBI" id="CHEBI:30616"/>
        <dbReference type="ChEBI" id="CHEBI:43474"/>
        <dbReference type="ChEBI" id="CHEBI:456216"/>
        <dbReference type="EC" id="3.6.4.13"/>
    </reaction>
</comment>
<evidence type="ECO:0000256" key="17">
    <source>
        <dbReference type="SAM" id="Coils"/>
    </source>
</evidence>
<dbReference type="PANTHER" id="PTHR47959:SF1">
    <property type="entry name" value="ATP-DEPENDENT RNA HELICASE DBPA"/>
    <property type="match status" value="1"/>
</dbReference>
<dbReference type="CDD" id="cd17947">
    <property type="entry name" value="DEADc_DDX27"/>
    <property type="match status" value="1"/>
</dbReference>
<accession>A0A1Y2FFG6</accession>
<evidence type="ECO:0000313" key="23">
    <source>
        <dbReference type="Proteomes" id="UP000193685"/>
    </source>
</evidence>
<dbReference type="InterPro" id="IPR014014">
    <property type="entry name" value="RNA_helicase_DEAD_Q_motif"/>
</dbReference>
<evidence type="ECO:0000313" key="22">
    <source>
        <dbReference type="EMBL" id="ORY82652.1"/>
    </source>
</evidence>
<dbReference type="EC" id="3.6.4.13" evidence="2"/>
<dbReference type="InterPro" id="IPR000629">
    <property type="entry name" value="RNA-helicase_DEAD-box_CS"/>
</dbReference>
<evidence type="ECO:0000256" key="18">
    <source>
        <dbReference type="SAM" id="MobiDB-lite"/>
    </source>
</evidence>
<dbReference type="Proteomes" id="UP000193685">
    <property type="component" value="Unassembled WGS sequence"/>
</dbReference>
<evidence type="ECO:0000256" key="13">
    <source>
        <dbReference type="ARBA" id="ARBA00044094"/>
    </source>
</evidence>
<evidence type="ECO:0000256" key="5">
    <source>
        <dbReference type="ARBA" id="ARBA00022801"/>
    </source>
</evidence>
<dbReference type="AlphaFoldDB" id="A0A1Y2FFG6"/>
<dbReference type="Pfam" id="PF00271">
    <property type="entry name" value="Helicase_C"/>
    <property type="match status" value="1"/>
</dbReference>
<evidence type="ECO:0000256" key="1">
    <source>
        <dbReference type="ARBA" id="ARBA00004604"/>
    </source>
</evidence>
<evidence type="ECO:0000256" key="6">
    <source>
        <dbReference type="ARBA" id="ARBA00022806"/>
    </source>
</evidence>
<feature type="coiled-coil region" evidence="17">
    <location>
        <begin position="603"/>
        <end position="643"/>
    </location>
</feature>
<keyword evidence="23" id="KW-1185">Reference proteome</keyword>
<keyword evidence="8" id="KW-0694">RNA-binding</keyword>
<dbReference type="InterPro" id="IPR011545">
    <property type="entry name" value="DEAD/DEAH_box_helicase_dom"/>
</dbReference>
<name>A0A1Y2FFG6_PROLT</name>
<feature type="domain" description="Helicase ATP-binding" evidence="19">
    <location>
        <begin position="253"/>
        <end position="427"/>
    </location>
</feature>
<keyword evidence="9" id="KW-0539">Nucleus</keyword>
<dbReference type="Pfam" id="PF00270">
    <property type="entry name" value="DEAD"/>
    <property type="match status" value="1"/>
</dbReference>
<dbReference type="STRING" id="56484.A0A1Y2FFG6"/>
<evidence type="ECO:0000256" key="14">
    <source>
        <dbReference type="ARBA" id="ARBA00047984"/>
    </source>
</evidence>
<dbReference type="GO" id="GO:0006364">
    <property type="term" value="P:rRNA processing"/>
    <property type="evidence" value="ECO:0007669"/>
    <property type="project" value="UniProtKB-ARBA"/>
</dbReference>
<evidence type="ECO:0000256" key="7">
    <source>
        <dbReference type="ARBA" id="ARBA00022840"/>
    </source>
</evidence>
<dbReference type="OMA" id="MIDPPKQ"/>
<dbReference type="PROSITE" id="PS51195">
    <property type="entry name" value="Q_MOTIF"/>
    <property type="match status" value="1"/>
</dbReference>
<feature type="compositionally biased region" description="Low complexity" evidence="18">
    <location>
        <begin position="684"/>
        <end position="695"/>
    </location>
</feature>
<keyword evidence="6 16" id="KW-0347">Helicase</keyword>
<feature type="compositionally biased region" description="Basic and acidic residues" evidence="18">
    <location>
        <begin position="662"/>
        <end position="674"/>
    </location>
</feature>
<dbReference type="SMART" id="SM00490">
    <property type="entry name" value="HELICc"/>
    <property type="match status" value="1"/>
</dbReference>
<dbReference type="OrthoDB" id="10259843at2759"/>
<dbReference type="GO" id="GO:0005829">
    <property type="term" value="C:cytosol"/>
    <property type="evidence" value="ECO:0007669"/>
    <property type="project" value="TreeGrafter"/>
</dbReference>
<dbReference type="InterPro" id="IPR001650">
    <property type="entry name" value="Helicase_C-like"/>
</dbReference>
<dbReference type="GO" id="GO:0003724">
    <property type="term" value="F:RNA helicase activity"/>
    <property type="evidence" value="ECO:0007669"/>
    <property type="project" value="UniProtKB-EC"/>
</dbReference>
<feature type="compositionally biased region" description="Basic and acidic residues" evidence="18">
    <location>
        <begin position="83"/>
        <end position="94"/>
    </location>
</feature>
<sequence>MAKLDPMDLVGTIESDEEIDDLDEDEEVVDDVEAAPVPAKQNVKKRKHAEVGDLAGDFVFEDDSAGATADLDGWQFDDQAMNREKAGVDIDELIKRRRTAGKGTAIEAPVSDAEEEDDEEEFAGFASDDEVPDDGFGAGAADEDEEAEQPEEASEEEALDKDEEQESDVESEAEIVAHPNDAASDASDDEEVSAAEKQRQKEYFADEEVQIPLNAEQSAKLADFRNMNLSRPILRALTAMNFASATPIQAKAIPVALMGKDVVGGAVTGSGKTAAFMIPILERLLYRPKKVASTRVLVLCPTRELAMQCHAVAKKLAAFTDIKCALVVGGLSLKVQEAELRTRPDVVIATPGRFIDHFRNSQGFTVENIEIMVMDEADRMLEEGFADELNEIINACPRSRQTMLFSATMTDKIDDLVRLSLNKPVRLLVNAKKETAEHLIQEFVRIRPQREHTRSAILVHLCQKLFKQRCIVFFRSKVLAHRMRVIFGILGMRAGELHGNLSQEQRVLALESFRDGRIDFLLATDLASRGLDIKGIDTVINYEAPQSHEIYLHRVGRTARAGRQGRSVTLAGENDRKVVKAAVKSSAALKSKVQSRALDAGEMDVLAKKLQDLEEEIEAVLKDESQERQMRQAEMELKRGENNLKYREEIQARPRRTWFTTEDEKQKSSQRGKELLNGADGKSAAAAKQKQAPKPISNKDKKRLDAKRDRKEGKVYGKRDKSDGPKEKPKSRAKKSRK</sequence>
<dbReference type="GO" id="GO:0016787">
    <property type="term" value="F:hydrolase activity"/>
    <property type="evidence" value="ECO:0007669"/>
    <property type="project" value="UniProtKB-KW"/>
</dbReference>
<dbReference type="CDD" id="cd18787">
    <property type="entry name" value="SF2_C_DEAD"/>
    <property type="match status" value="1"/>
</dbReference>
<dbReference type="InterPro" id="IPR050079">
    <property type="entry name" value="DEAD_box_RNA_helicase"/>
</dbReference>
<dbReference type="InterPro" id="IPR027417">
    <property type="entry name" value="P-loop_NTPase"/>
</dbReference>
<dbReference type="InterPro" id="IPR014001">
    <property type="entry name" value="Helicase_ATP-bd"/>
</dbReference>
<evidence type="ECO:0000256" key="9">
    <source>
        <dbReference type="ARBA" id="ARBA00023242"/>
    </source>
</evidence>
<keyword evidence="4 16" id="KW-0547">Nucleotide-binding</keyword>
<evidence type="ECO:0000256" key="15">
    <source>
        <dbReference type="PROSITE-ProRule" id="PRU00552"/>
    </source>
</evidence>
<dbReference type="PROSITE" id="PS51192">
    <property type="entry name" value="HELICASE_ATP_BIND_1"/>
    <property type="match status" value="1"/>
</dbReference>
<dbReference type="PROSITE" id="PS00039">
    <property type="entry name" value="DEAD_ATP_HELICASE"/>
    <property type="match status" value="1"/>
</dbReference>
<evidence type="ECO:0000256" key="11">
    <source>
        <dbReference type="ARBA" id="ARBA00043999"/>
    </source>
</evidence>
<feature type="domain" description="DEAD-box RNA helicase Q" evidence="21">
    <location>
        <begin position="222"/>
        <end position="250"/>
    </location>
</feature>
<evidence type="ECO:0000256" key="2">
    <source>
        <dbReference type="ARBA" id="ARBA00012552"/>
    </source>
</evidence>
<gene>
    <name evidence="22" type="ORF">BCR37DRAFT_379669</name>
</gene>
<evidence type="ECO:0000259" key="20">
    <source>
        <dbReference type="PROSITE" id="PS51194"/>
    </source>
</evidence>
<proteinExistence type="inferred from homology"/>
<dbReference type="SMART" id="SM00487">
    <property type="entry name" value="DEXDc"/>
    <property type="match status" value="1"/>
</dbReference>
<comment type="function">
    <text evidence="10">ATP-binding RNA helicase involved in ribosome assembly.</text>
</comment>
<dbReference type="EMBL" id="MCFI01000009">
    <property type="protein sequence ID" value="ORY82652.1"/>
    <property type="molecule type" value="Genomic_DNA"/>
</dbReference>
<keyword evidence="5 16" id="KW-0378">Hydrolase</keyword>
<reference evidence="22 23" key="1">
    <citation type="submission" date="2016-07" db="EMBL/GenBank/DDBJ databases">
        <title>Pervasive Adenine N6-methylation of Active Genes in Fungi.</title>
        <authorList>
            <consortium name="DOE Joint Genome Institute"/>
            <person name="Mondo S.J."/>
            <person name="Dannebaum R.O."/>
            <person name="Kuo R.C."/>
            <person name="Labutti K."/>
            <person name="Haridas S."/>
            <person name="Kuo A."/>
            <person name="Salamov A."/>
            <person name="Ahrendt S.R."/>
            <person name="Lipzen A."/>
            <person name="Sullivan W."/>
            <person name="Andreopoulos W.B."/>
            <person name="Clum A."/>
            <person name="Lindquist E."/>
            <person name="Daum C."/>
            <person name="Ramamoorthy G.K."/>
            <person name="Gryganskyi A."/>
            <person name="Culley D."/>
            <person name="Magnuson J.K."/>
            <person name="James T.Y."/>
            <person name="O'Malley M.A."/>
            <person name="Stajich J.E."/>
            <person name="Spatafora J.W."/>
            <person name="Visel A."/>
            <person name="Grigoriev I.V."/>
        </authorList>
    </citation>
    <scope>NUCLEOTIDE SEQUENCE [LARGE SCALE GENOMIC DNA]</scope>
    <source>
        <strain evidence="22 23">12-1054</strain>
    </source>
</reference>
<evidence type="ECO:0000256" key="16">
    <source>
        <dbReference type="RuleBase" id="RU000492"/>
    </source>
</evidence>
<comment type="similarity">
    <text evidence="11">Belongs to the DEAD box helicase family. DDX27/DRS1 subfamily.</text>
</comment>
<feature type="compositionally biased region" description="Acidic residues" evidence="18">
    <location>
        <begin position="141"/>
        <end position="173"/>
    </location>
</feature>
<dbReference type="SUPFAM" id="SSF52540">
    <property type="entry name" value="P-loop containing nucleoside triphosphate hydrolases"/>
    <property type="match status" value="1"/>
</dbReference>
<dbReference type="FunFam" id="3.40.50.300:FF:000842">
    <property type="entry name" value="ATP-dependent RNA helicase DRS1"/>
    <property type="match status" value="1"/>
</dbReference>
<keyword evidence="3" id="KW-0690">Ribosome biogenesis</keyword>
<dbReference type="GO" id="GO:0005524">
    <property type="term" value="F:ATP binding"/>
    <property type="evidence" value="ECO:0007669"/>
    <property type="project" value="UniProtKB-KW"/>
</dbReference>
<feature type="compositionally biased region" description="Acidic residues" evidence="18">
    <location>
        <begin position="112"/>
        <end position="133"/>
    </location>
</feature>
<evidence type="ECO:0000256" key="8">
    <source>
        <dbReference type="ARBA" id="ARBA00022884"/>
    </source>
</evidence>
<organism evidence="22 23">
    <name type="scientific">Protomyces lactucae-debilis</name>
    <dbReference type="NCBI Taxonomy" id="2754530"/>
    <lineage>
        <taxon>Eukaryota</taxon>
        <taxon>Fungi</taxon>
        <taxon>Dikarya</taxon>
        <taxon>Ascomycota</taxon>
        <taxon>Taphrinomycotina</taxon>
        <taxon>Taphrinomycetes</taxon>
        <taxon>Taphrinales</taxon>
        <taxon>Protomycetaceae</taxon>
        <taxon>Protomyces</taxon>
    </lineage>
</organism>
<feature type="domain" description="Helicase C-terminal" evidence="20">
    <location>
        <begin position="423"/>
        <end position="614"/>
    </location>
</feature>
<comment type="caution">
    <text evidence="22">The sequence shown here is derived from an EMBL/GenBank/DDBJ whole genome shotgun (WGS) entry which is preliminary data.</text>
</comment>
<feature type="compositionally biased region" description="Basic and acidic residues" evidence="18">
    <location>
        <begin position="697"/>
        <end position="730"/>
    </location>
</feature>
<keyword evidence="17" id="KW-0175">Coiled coil</keyword>
<evidence type="ECO:0000256" key="3">
    <source>
        <dbReference type="ARBA" id="ARBA00022517"/>
    </source>
</evidence>
<keyword evidence="7 16" id="KW-0067">ATP-binding</keyword>
<feature type="region of interest" description="Disordered" evidence="18">
    <location>
        <begin position="657"/>
        <end position="738"/>
    </location>
</feature>
<evidence type="ECO:0000256" key="10">
    <source>
        <dbReference type="ARBA" id="ARBA00043881"/>
    </source>
</evidence>
<feature type="region of interest" description="Disordered" evidence="18">
    <location>
        <begin position="83"/>
        <end position="198"/>
    </location>
</feature>
<comment type="subcellular location">
    <subcellularLocation>
        <location evidence="1">Nucleus</location>
        <location evidence="1">Nucleolus</location>
    </subcellularLocation>
</comment>
<evidence type="ECO:0000259" key="19">
    <source>
        <dbReference type="PROSITE" id="PS51192"/>
    </source>
</evidence>
<evidence type="ECO:0000256" key="12">
    <source>
        <dbReference type="ARBA" id="ARBA00044078"/>
    </source>
</evidence>
<protein>
    <recommendedName>
        <fullName evidence="12">ATP-dependent RNA helicase DRS1</fullName>
        <ecNumber evidence="2">3.6.4.13</ecNumber>
    </recommendedName>
    <alternativeName>
        <fullName evidence="13">ATP-dependent RNA helicase drs1</fullName>
    </alternativeName>
</protein>
<feature type="short sequence motif" description="Q motif" evidence="15">
    <location>
        <begin position="222"/>
        <end position="250"/>
    </location>
</feature>
<dbReference type="RefSeq" id="XP_040725523.1">
    <property type="nucleotide sequence ID" value="XM_040869310.1"/>
</dbReference>
<evidence type="ECO:0000259" key="21">
    <source>
        <dbReference type="PROSITE" id="PS51195"/>
    </source>
</evidence>
<dbReference type="GeneID" id="63785909"/>
<dbReference type="GO" id="GO:0003723">
    <property type="term" value="F:RNA binding"/>
    <property type="evidence" value="ECO:0007669"/>
    <property type="project" value="UniProtKB-KW"/>
</dbReference>
<dbReference type="GO" id="GO:0005730">
    <property type="term" value="C:nucleolus"/>
    <property type="evidence" value="ECO:0007669"/>
    <property type="project" value="UniProtKB-SubCell"/>
</dbReference>
<dbReference type="Gene3D" id="3.40.50.300">
    <property type="entry name" value="P-loop containing nucleotide triphosphate hydrolases"/>
    <property type="match status" value="2"/>
</dbReference>
<evidence type="ECO:0000256" key="4">
    <source>
        <dbReference type="ARBA" id="ARBA00022741"/>
    </source>
</evidence>
<dbReference type="PROSITE" id="PS51194">
    <property type="entry name" value="HELICASE_CTER"/>
    <property type="match status" value="1"/>
</dbReference>